<evidence type="ECO:0000256" key="1">
    <source>
        <dbReference type="SAM" id="MobiDB-lite"/>
    </source>
</evidence>
<dbReference type="EMBL" id="MK500565">
    <property type="protein sequence ID" value="QBK91811.1"/>
    <property type="molecule type" value="Genomic_DNA"/>
</dbReference>
<sequence>MSAHTPDPTPAPETPVPTTSVPPSPVAPSSVQAPRNKSFRSVITPIINLRTPFSPRNSGTVAFTMRRKNDVVTLQHEPFSATIAANGINHLAVRQSLGDLPSHPIHIPFSFRLNGVGKMGFVRVDPLDGSSNLKFFLDLDDSPTISSGDTFETSGFALSWITSY</sequence>
<feature type="compositionally biased region" description="Pro residues" evidence="1">
    <location>
        <begin position="7"/>
        <end position="26"/>
    </location>
</feature>
<name>A0A481ZAX9_9VIRU</name>
<proteinExistence type="predicted"/>
<protein>
    <submittedName>
        <fullName evidence="2">Uncharacterized protein</fullName>
    </submittedName>
</protein>
<organism evidence="2">
    <name type="scientific">Pithovirus LCPAC304</name>
    <dbReference type="NCBI Taxonomy" id="2506594"/>
    <lineage>
        <taxon>Viruses</taxon>
        <taxon>Pithoviruses</taxon>
    </lineage>
</organism>
<evidence type="ECO:0000313" key="2">
    <source>
        <dbReference type="EMBL" id="QBK91811.1"/>
    </source>
</evidence>
<reference evidence="2" key="1">
    <citation type="journal article" date="2019" name="MBio">
        <title>Virus Genomes from Deep Sea Sediments Expand the Ocean Megavirome and Support Independent Origins of Viral Gigantism.</title>
        <authorList>
            <person name="Backstrom D."/>
            <person name="Yutin N."/>
            <person name="Jorgensen S.L."/>
            <person name="Dharamshi J."/>
            <person name="Homa F."/>
            <person name="Zaremba-Niedwiedzka K."/>
            <person name="Spang A."/>
            <person name="Wolf Y.I."/>
            <person name="Koonin E.V."/>
            <person name="Ettema T.J."/>
        </authorList>
    </citation>
    <scope>NUCLEOTIDE SEQUENCE</scope>
</reference>
<feature type="region of interest" description="Disordered" evidence="1">
    <location>
        <begin position="1"/>
        <end position="34"/>
    </location>
</feature>
<accession>A0A481ZAX9</accession>
<gene>
    <name evidence="2" type="ORF">LCPAC304_01490</name>
</gene>